<organism evidence="3 4">
    <name type="scientific">Kitasatospora nipponensis</name>
    <dbReference type="NCBI Taxonomy" id="258049"/>
    <lineage>
        <taxon>Bacteria</taxon>
        <taxon>Bacillati</taxon>
        <taxon>Actinomycetota</taxon>
        <taxon>Actinomycetes</taxon>
        <taxon>Kitasatosporales</taxon>
        <taxon>Streptomycetaceae</taxon>
        <taxon>Kitasatospora</taxon>
    </lineage>
</organism>
<keyword evidence="1" id="KW-0472">Membrane</keyword>
<dbReference type="Proteomes" id="UP001500037">
    <property type="component" value="Unassembled WGS sequence"/>
</dbReference>
<proteinExistence type="predicted"/>
<evidence type="ECO:0000259" key="2">
    <source>
        <dbReference type="Pfam" id="PF10756"/>
    </source>
</evidence>
<feature type="transmembrane region" description="Helical" evidence="1">
    <location>
        <begin position="29"/>
        <end position="47"/>
    </location>
</feature>
<dbReference type="RefSeq" id="WP_344440247.1">
    <property type="nucleotide sequence ID" value="NZ_BAAALF010000013.1"/>
</dbReference>
<keyword evidence="1" id="KW-1133">Transmembrane helix</keyword>
<evidence type="ECO:0000256" key="1">
    <source>
        <dbReference type="SAM" id="Phobius"/>
    </source>
</evidence>
<reference evidence="4" key="1">
    <citation type="journal article" date="2019" name="Int. J. Syst. Evol. Microbiol.">
        <title>The Global Catalogue of Microorganisms (GCM) 10K type strain sequencing project: providing services to taxonomists for standard genome sequencing and annotation.</title>
        <authorList>
            <consortium name="The Broad Institute Genomics Platform"/>
            <consortium name="The Broad Institute Genome Sequencing Center for Infectious Disease"/>
            <person name="Wu L."/>
            <person name="Ma J."/>
        </authorList>
    </citation>
    <scope>NUCLEOTIDE SEQUENCE [LARGE SCALE GENOMIC DNA]</scope>
    <source>
        <strain evidence="4">JCM 13004</strain>
    </source>
</reference>
<name>A0ABP4GG35_9ACTN</name>
<evidence type="ECO:0000313" key="4">
    <source>
        <dbReference type="Proteomes" id="UP001500037"/>
    </source>
</evidence>
<gene>
    <name evidence="3" type="ORF">GCM10009665_13120</name>
</gene>
<sequence length="226" mass="23847">MTDSDGMPDPGSAAPADGPKYADHVFRSTPGIISGVLLLALAAWLIVDAMVSSSGKTPWVALAAAPVFCLPVIAYTLRPSVSAGLDRLVVRNPLRTVTVPWAAVEGLRSGYSAELTAGGRTYQLWAVPVSLRQRNKAARRADVARASGDLQPRSAGLTGGLRRGAVPGAPDPSRAWSDQVVDMLRETATMNAVRPDAKGEIEVTWCWWVIVPTLVGLVALVTLIAL</sequence>
<dbReference type="EMBL" id="BAAALF010000013">
    <property type="protein sequence ID" value="GAA1224241.1"/>
    <property type="molecule type" value="Genomic_DNA"/>
</dbReference>
<feature type="transmembrane region" description="Helical" evidence="1">
    <location>
        <begin position="205"/>
        <end position="225"/>
    </location>
</feature>
<protein>
    <submittedName>
        <fullName evidence="3">PH domain-containing protein</fullName>
    </submittedName>
</protein>
<dbReference type="Pfam" id="PF10756">
    <property type="entry name" value="bPH_6"/>
    <property type="match status" value="1"/>
</dbReference>
<feature type="domain" description="Low molecular weight protein antigen 6 PH" evidence="2">
    <location>
        <begin position="78"/>
        <end position="151"/>
    </location>
</feature>
<accession>A0ABP4GG35</accession>
<keyword evidence="1" id="KW-0812">Transmembrane</keyword>
<dbReference type="InterPro" id="IPR019692">
    <property type="entry name" value="CFP-6_PH"/>
</dbReference>
<evidence type="ECO:0000313" key="3">
    <source>
        <dbReference type="EMBL" id="GAA1224241.1"/>
    </source>
</evidence>
<comment type="caution">
    <text evidence="3">The sequence shown here is derived from an EMBL/GenBank/DDBJ whole genome shotgun (WGS) entry which is preliminary data.</text>
</comment>
<keyword evidence="4" id="KW-1185">Reference proteome</keyword>